<feature type="domain" description="GS catalytic" evidence="11">
    <location>
        <begin position="118"/>
        <end position="451"/>
    </location>
</feature>
<evidence type="ECO:0000256" key="9">
    <source>
        <dbReference type="RuleBase" id="RU000384"/>
    </source>
</evidence>
<evidence type="ECO:0000259" key="11">
    <source>
        <dbReference type="PROSITE" id="PS51987"/>
    </source>
</evidence>
<comment type="function">
    <text evidence="2">Catalyzes the ATP-dependent biosynthesis of glutamine from glutamate and ammonia.</text>
</comment>
<name>K9H5I4_9PROT</name>
<dbReference type="STRING" id="1238182.C882_2433"/>
<dbReference type="Gene3D" id="3.30.590.10">
    <property type="entry name" value="Glutamine synthetase/guanido kinase, catalytic domain"/>
    <property type="match status" value="1"/>
</dbReference>
<dbReference type="Gene3D" id="3.10.20.70">
    <property type="entry name" value="Glutamine synthetase, N-terminal domain"/>
    <property type="match status" value="1"/>
</dbReference>
<evidence type="ECO:0000256" key="3">
    <source>
        <dbReference type="ARBA" id="ARBA00022598"/>
    </source>
</evidence>
<dbReference type="RefSeq" id="WP_009538842.1">
    <property type="nucleotide sequence ID" value="NZ_ANHY01000003.1"/>
</dbReference>
<dbReference type="SMART" id="SM01230">
    <property type="entry name" value="Gln-synt_C"/>
    <property type="match status" value="1"/>
</dbReference>
<gene>
    <name evidence="12" type="ORF">C882_2433</name>
</gene>
<keyword evidence="4" id="KW-0547">Nucleotide-binding</keyword>
<evidence type="ECO:0000256" key="2">
    <source>
        <dbReference type="ARBA" id="ARBA00003117"/>
    </source>
</evidence>
<dbReference type="AlphaFoldDB" id="K9H5I4"/>
<dbReference type="eggNOG" id="COG0174">
    <property type="taxonomic scope" value="Bacteria"/>
</dbReference>
<keyword evidence="6" id="KW-0460">Magnesium</keyword>
<evidence type="ECO:0000256" key="8">
    <source>
        <dbReference type="PROSITE-ProRule" id="PRU01330"/>
    </source>
</evidence>
<dbReference type="PROSITE" id="PS51987">
    <property type="entry name" value="GS_CATALYTIC"/>
    <property type="match status" value="1"/>
</dbReference>
<comment type="cofactor">
    <cofactor evidence="1">
        <name>Mg(2+)</name>
        <dbReference type="ChEBI" id="CHEBI:18420"/>
    </cofactor>
</comment>
<accession>K9H5I4</accession>
<dbReference type="SUPFAM" id="SSF54368">
    <property type="entry name" value="Glutamine synthetase, N-terminal domain"/>
    <property type="match status" value="1"/>
</dbReference>
<evidence type="ECO:0000256" key="6">
    <source>
        <dbReference type="ARBA" id="ARBA00022842"/>
    </source>
</evidence>
<evidence type="ECO:0000256" key="1">
    <source>
        <dbReference type="ARBA" id="ARBA00001946"/>
    </source>
</evidence>
<dbReference type="PATRIC" id="fig|1238182.3.peg.393"/>
<comment type="similarity">
    <text evidence="8 9">Belongs to the glutamine synthetase family.</text>
</comment>
<dbReference type="PROSITE" id="PS51986">
    <property type="entry name" value="GS_BETA_GRASP"/>
    <property type="match status" value="1"/>
</dbReference>
<keyword evidence="3" id="KW-0436">Ligase</keyword>
<comment type="caution">
    <text evidence="12">The sequence shown here is derived from an EMBL/GenBank/DDBJ whole genome shotgun (WGS) entry which is preliminary data.</text>
</comment>
<dbReference type="Pfam" id="PF00120">
    <property type="entry name" value="Gln-synt_C"/>
    <property type="match status" value="1"/>
</dbReference>
<evidence type="ECO:0000313" key="12">
    <source>
        <dbReference type="EMBL" id="EKV32354.1"/>
    </source>
</evidence>
<keyword evidence="7" id="KW-0535">Nitrogen fixation</keyword>
<evidence type="ECO:0000313" key="13">
    <source>
        <dbReference type="Proteomes" id="UP000009881"/>
    </source>
</evidence>
<dbReference type="PANTHER" id="PTHR43785:SF12">
    <property type="entry name" value="TYPE-1 GLUTAMINE SYNTHETASE 2"/>
    <property type="match status" value="1"/>
</dbReference>
<keyword evidence="13" id="KW-1185">Reference proteome</keyword>
<dbReference type="InterPro" id="IPR036651">
    <property type="entry name" value="Gln_synt_N_sf"/>
</dbReference>
<proteinExistence type="inferred from homology"/>
<reference evidence="12 13" key="1">
    <citation type="journal article" date="2013" name="Genome Announc.">
        <title>Draft Genome Sequence of an Alphaproteobacterium, Caenispirillum salinarum AK4(T), Isolated from a Solar Saltern.</title>
        <authorList>
            <person name="Khatri I."/>
            <person name="Singh A."/>
            <person name="Korpole S."/>
            <person name="Pinnaka A.K."/>
            <person name="Subramanian S."/>
        </authorList>
    </citation>
    <scope>NUCLEOTIDE SEQUENCE [LARGE SCALE GENOMIC DNA]</scope>
    <source>
        <strain evidence="12 13">AK4</strain>
    </source>
</reference>
<dbReference type="Proteomes" id="UP000009881">
    <property type="component" value="Unassembled WGS sequence"/>
</dbReference>
<protein>
    <submittedName>
        <fullName evidence="12">Glutamine synthetase family protein</fullName>
    </submittedName>
</protein>
<evidence type="ECO:0000259" key="10">
    <source>
        <dbReference type="PROSITE" id="PS51986"/>
    </source>
</evidence>
<evidence type="ECO:0000256" key="5">
    <source>
        <dbReference type="ARBA" id="ARBA00022840"/>
    </source>
</evidence>
<evidence type="ECO:0000256" key="7">
    <source>
        <dbReference type="ARBA" id="ARBA00023231"/>
    </source>
</evidence>
<dbReference type="GO" id="GO:0006542">
    <property type="term" value="P:glutamine biosynthetic process"/>
    <property type="evidence" value="ECO:0007669"/>
    <property type="project" value="InterPro"/>
</dbReference>
<dbReference type="InterPro" id="IPR008147">
    <property type="entry name" value="Gln_synt_N"/>
</dbReference>
<dbReference type="InterPro" id="IPR008146">
    <property type="entry name" value="Gln_synth_cat_dom"/>
</dbReference>
<dbReference type="InterPro" id="IPR027303">
    <property type="entry name" value="Gln_synth_gly_rich_site"/>
</dbReference>
<dbReference type="PROSITE" id="PS00181">
    <property type="entry name" value="GLNA_ATP"/>
    <property type="match status" value="1"/>
</dbReference>
<evidence type="ECO:0000256" key="4">
    <source>
        <dbReference type="ARBA" id="ARBA00022741"/>
    </source>
</evidence>
<dbReference type="OrthoDB" id="9807095at2"/>
<dbReference type="EMBL" id="ANHY01000003">
    <property type="protein sequence ID" value="EKV32354.1"/>
    <property type="molecule type" value="Genomic_DNA"/>
</dbReference>
<organism evidence="12 13">
    <name type="scientific">Caenispirillum salinarum AK4</name>
    <dbReference type="NCBI Taxonomy" id="1238182"/>
    <lineage>
        <taxon>Bacteria</taxon>
        <taxon>Pseudomonadati</taxon>
        <taxon>Pseudomonadota</taxon>
        <taxon>Alphaproteobacteria</taxon>
        <taxon>Rhodospirillales</taxon>
        <taxon>Novispirillaceae</taxon>
        <taxon>Caenispirillum</taxon>
    </lineage>
</organism>
<keyword evidence="5" id="KW-0067">ATP-binding</keyword>
<dbReference type="GO" id="GO:0004356">
    <property type="term" value="F:glutamine synthetase activity"/>
    <property type="evidence" value="ECO:0007669"/>
    <property type="project" value="InterPro"/>
</dbReference>
<dbReference type="GO" id="GO:0006598">
    <property type="term" value="P:polyamine catabolic process"/>
    <property type="evidence" value="ECO:0007669"/>
    <property type="project" value="TreeGrafter"/>
</dbReference>
<dbReference type="PANTHER" id="PTHR43785">
    <property type="entry name" value="GAMMA-GLUTAMYLPUTRESCINE SYNTHETASE"/>
    <property type="match status" value="1"/>
</dbReference>
<dbReference type="GO" id="GO:0005524">
    <property type="term" value="F:ATP binding"/>
    <property type="evidence" value="ECO:0007669"/>
    <property type="project" value="UniProtKB-KW"/>
</dbReference>
<dbReference type="SUPFAM" id="SSF55931">
    <property type="entry name" value="Glutamine synthetase/guanido kinase"/>
    <property type="match status" value="1"/>
</dbReference>
<feature type="domain" description="GS beta-grasp" evidence="10">
    <location>
        <begin position="16"/>
        <end position="111"/>
    </location>
</feature>
<dbReference type="InterPro" id="IPR014746">
    <property type="entry name" value="Gln_synth/guanido_kin_cat_dom"/>
</dbReference>
<sequence>MKAGVEELTSFLADHPDVEYVDAILFDLCGIVRGKRYPRQDAKGLYENGMQIPFSVFLLDVTGDCPDAGGRGFSDGDPDGIAVPVPGTLKRVPWARVPSAQVLLTMTEQDGSASFLDPRVVLQGVEKRLRDDGLHPVTALELEFYLIDRERMSDGGPQFPIAPDTGQRDKNTQVYGMWEIESYAAVLRDIEYACNVQGVPCYTASSEYAPGQFEVNLRHVSDGVAAADHASLLKRVVMGVAEKHGFEATFMSKPFTHMAGNGLHIHLSLCDEQGNNLFDDGSDTGSEMLRWAIGGMQATMAEGMALFSPNANGYRRFAPNLYVPVGRTWGVNNRSVAFRVPAGAGPTRRVEHRVCGADANPYLALAAVMAGAHHGITSRIDPGPANTGNAGEHLDPDVPWTWRSALARLEGAEVLPGYLGAEYLGLYHATKTAELEKFQSVITPHEFAWYL</sequence>